<evidence type="ECO:0000313" key="3">
    <source>
        <dbReference type="EMBL" id="CAH0389736.1"/>
    </source>
</evidence>
<dbReference type="PROSITE" id="PS50157">
    <property type="entry name" value="ZINC_FINGER_C2H2_2"/>
    <property type="match status" value="2"/>
</dbReference>
<accession>A0A9P0F5F4</accession>
<dbReference type="InterPro" id="IPR013087">
    <property type="entry name" value="Znf_C2H2_type"/>
</dbReference>
<protein>
    <recommendedName>
        <fullName evidence="2">C2H2-type domain-containing protein</fullName>
    </recommendedName>
</protein>
<organism evidence="3 4">
    <name type="scientific">Bemisia tabaci</name>
    <name type="common">Sweetpotato whitefly</name>
    <name type="synonym">Aleurodes tabaci</name>
    <dbReference type="NCBI Taxonomy" id="7038"/>
    <lineage>
        <taxon>Eukaryota</taxon>
        <taxon>Metazoa</taxon>
        <taxon>Ecdysozoa</taxon>
        <taxon>Arthropoda</taxon>
        <taxon>Hexapoda</taxon>
        <taxon>Insecta</taxon>
        <taxon>Pterygota</taxon>
        <taxon>Neoptera</taxon>
        <taxon>Paraneoptera</taxon>
        <taxon>Hemiptera</taxon>
        <taxon>Sternorrhyncha</taxon>
        <taxon>Aleyrodoidea</taxon>
        <taxon>Aleyrodidae</taxon>
        <taxon>Aleyrodinae</taxon>
        <taxon>Bemisia</taxon>
    </lineage>
</organism>
<keyword evidence="1" id="KW-0863">Zinc-finger</keyword>
<dbReference type="AlphaFoldDB" id="A0A9P0F5F4"/>
<feature type="domain" description="C2H2-type" evidence="2">
    <location>
        <begin position="165"/>
        <end position="192"/>
    </location>
</feature>
<feature type="domain" description="C2H2-type" evidence="2">
    <location>
        <begin position="193"/>
        <end position="216"/>
    </location>
</feature>
<dbReference type="InterPro" id="IPR036236">
    <property type="entry name" value="Znf_C2H2_sf"/>
</dbReference>
<keyword evidence="4" id="KW-1185">Reference proteome</keyword>
<dbReference type="Pfam" id="PF00096">
    <property type="entry name" value="zf-C2H2"/>
    <property type="match status" value="1"/>
</dbReference>
<dbReference type="Gene3D" id="3.30.160.60">
    <property type="entry name" value="Classic Zinc Finger"/>
    <property type="match status" value="1"/>
</dbReference>
<keyword evidence="1" id="KW-0862">Zinc</keyword>
<evidence type="ECO:0000313" key="4">
    <source>
        <dbReference type="Proteomes" id="UP001152759"/>
    </source>
</evidence>
<dbReference type="Proteomes" id="UP001152759">
    <property type="component" value="Chromosome 5"/>
</dbReference>
<evidence type="ECO:0000259" key="2">
    <source>
        <dbReference type="PROSITE" id="PS50157"/>
    </source>
</evidence>
<name>A0A9P0F5F4_BEMTA</name>
<dbReference type="SMART" id="SM00355">
    <property type="entry name" value="ZnF_C2H2"/>
    <property type="match status" value="2"/>
</dbReference>
<sequence>MIYHFRKYELRKNSFYKCVLSFKISENNVRNIPPGNAGPLANVTTPEFNYWGSSDVCVAYASIDRVFAVNTLIIDSLYRWFKLHINRYIAIHATLLSCTCKRRIEAALSFWILAVLPDSVRARCATPRMQRRVSGESPPRGRLHLHNLAPVSKLVSAFAPNVKPFACHLCKASYKNFKSLRAHAKSHLPDGSTLCKLCGRKFSNKSNLSTHMVVKHRLVARVNFAAD</sequence>
<evidence type="ECO:0000256" key="1">
    <source>
        <dbReference type="PROSITE-ProRule" id="PRU00042"/>
    </source>
</evidence>
<gene>
    <name evidence="3" type="ORF">BEMITA_LOCUS8534</name>
</gene>
<dbReference type="EMBL" id="OU963866">
    <property type="protein sequence ID" value="CAH0389736.1"/>
    <property type="molecule type" value="Genomic_DNA"/>
</dbReference>
<dbReference type="PROSITE" id="PS00028">
    <property type="entry name" value="ZINC_FINGER_C2H2_1"/>
    <property type="match status" value="1"/>
</dbReference>
<dbReference type="SUPFAM" id="SSF57667">
    <property type="entry name" value="beta-beta-alpha zinc fingers"/>
    <property type="match status" value="1"/>
</dbReference>
<keyword evidence="1" id="KW-0479">Metal-binding</keyword>
<dbReference type="GO" id="GO:0008270">
    <property type="term" value="F:zinc ion binding"/>
    <property type="evidence" value="ECO:0007669"/>
    <property type="project" value="UniProtKB-KW"/>
</dbReference>
<proteinExistence type="predicted"/>
<reference evidence="3" key="1">
    <citation type="submission" date="2021-12" db="EMBL/GenBank/DDBJ databases">
        <authorList>
            <person name="King R."/>
        </authorList>
    </citation>
    <scope>NUCLEOTIDE SEQUENCE</scope>
</reference>